<feature type="transmembrane region" description="Helical" evidence="6">
    <location>
        <begin position="87"/>
        <end position="108"/>
    </location>
</feature>
<feature type="transmembrane region" description="Helical" evidence="6">
    <location>
        <begin position="180"/>
        <end position="203"/>
    </location>
</feature>
<dbReference type="Proteomes" id="UP000053411">
    <property type="component" value="Unassembled WGS sequence"/>
</dbReference>
<feature type="transmembrane region" description="Helical" evidence="6">
    <location>
        <begin position="397"/>
        <end position="417"/>
    </location>
</feature>
<feature type="transmembrane region" description="Helical" evidence="6">
    <location>
        <begin position="302"/>
        <end position="328"/>
    </location>
</feature>
<dbReference type="GeneID" id="27718099"/>
<evidence type="ECO:0000313" key="9">
    <source>
        <dbReference type="Proteomes" id="UP000053411"/>
    </source>
</evidence>
<evidence type="ECO:0000259" key="7">
    <source>
        <dbReference type="PROSITE" id="PS50850"/>
    </source>
</evidence>
<dbReference type="PANTHER" id="PTHR48022">
    <property type="entry name" value="PLASTIDIC GLUCOSE TRANSPORTER 4"/>
    <property type="match status" value="1"/>
</dbReference>
<evidence type="ECO:0000256" key="5">
    <source>
        <dbReference type="ARBA" id="ARBA00023136"/>
    </source>
</evidence>
<reference evidence="8 9" key="1">
    <citation type="submission" date="2015-01" db="EMBL/GenBank/DDBJ databases">
        <title>The Genome Sequence of Fonsecaea multimorphosa CBS 102226.</title>
        <authorList>
            <consortium name="The Broad Institute Genomics Platform"/>
            <person name="Cuomo C."/>
            <person name="de Hoog S."/>
            <person name="Gorbushina A."/>
            <person name="Stielow B."/>
            <person name="Teixiera M."/>
            <person name="Abouelleil A."/>
            <person name="Chapman S.B."/>
            <person name="Priest M."/>
            <person name="Young S.K."/>
            <person name="Wortman J."/>
            <person name="Nusbaum C."/>
            <person name="Birren B."/>
        </authorList>
    </citation>
    <scope>NUCLEOTIDE SEQUENCE [LARGE SCALE GENOMIC DNA]</scope>
    <source>
        <strain evidence="8 9">CBS 102226</strain>
    </source>
</reference>
<feature type="transmembrane region" description="Helical" evidence="6">
    <location>
        <begin position="463"/>
        <end position="486"/>
    </location>
</feature>
<protein>
    <recommendedName>
        <fullName evidence="7">Major facilitator superfamily (MFS) profile domain-containing protein</fullName>
    </recommendedName>
</protein>
<feature type="transmembrane region" description="Helical" evidence="6">
    <location>
        <begin position="340"/>
        <end position="360"/>
    </location>
</feature>
<dbReference type="Gene3D" id="1.20.1250.20">
    <property type="entry name" value="MFS general substrate transporter like domains"/>
    <property type="match status" value="1"/>
</dbReference>
<proteinExistence type="inferred from homology"/>
<evidence type="ECO:0000256" key="1">
    <source>
        <dbReference type="ARBA" id="ARBA00004141"/>
    </source>
</evidence>
<dbReference type="InterPro" id="IPR005828">
    <property type="entry name" value="MFS_sugar_transport-like"/>
</dbReference>
<feature type="transmembrane region" description="Helical" evidence="6">
    <location>
        <begin position="215"/>
        <end position="234"/>
    </location>
</feature>
<dbReference type="PANTHER" id="PTHR48022:SF11">
    <property type="entry name" value="MONOSACCHARIDE TRANSPORTER (HXT8), PUTATIVE (AFU_ORTHOLOGUE AFUA_2G08120)-RELATED"/>
    <property type="match status" value="1"/>
</dbReference>
<dbReference type="EMBL" id="KN848115">
    <property type="protein sequence ID" value="KIX91964.1"/>
    <property type="molecule type" value="Genomic_DNA"/>
</dbReference>
<name>A0A0D2JNB3_9EURO</name>
<evidence type="ECO:0000256" key="6">
    <source>
        <dbReference type="SAM" id="Phobius"/>
    </source>
</evidence>
<keyword evidence="4 6" id="KW-1133">Transmembrane helix</keyword>
<dbReference type="InterPro" id="IPR050360">
    <property type="entry name" value="MFS_Sugar_Transporters"/>
</dbReference>
<keyword evidence="9" id="KW-1185">Reference proteome</keyword>
<dbReference type="VEuPathDB" id="FungiDB:Z520_12353"/>
<dbReference type="SUPFAM" id="SSF103473">
    <property type="entry name" value="MFS general substrate transporter"/>
    <property type="match status" value="1"/>
</dbReference>
<comment type="subcellular location">
    <subcellularLocation>
        <location evidence="1">Membrane</location>
        <topology evidence="1">Multi-pass membrane protein</topology>
    </subcellularLocation>
</comment>
<dbReference type="GO" id="GO:0005351">
    <property type="term" value="F:carbohydrate:proton symporter activity"/>
    <property type="evidence" value="ECO:0007669"/>
    <property type="project" value="TreeGrafter"/>
</dbReference>
<dbReference type="RefSeq" id="XP_016626087.1">
    <property type="nucleotide sequence ID" value="XM_016782839.1"/>
</dbReference>
<dbReference type="InterPro" id="IPR036259">
    <property type="entry name" value="MFS_trans_sf"/>
</dbReference>
<dbReference type="Pfam" id="PF00083">
    <property type="entry name" value="Sugar_tr"/>
    <property type="match status" value="1"/>
</dbReference>
<dbReference type="InterPro" id="IPR020846">
    <property type="entry name" value="MFS_dom"/>
</dbReference>
<dbReference type="PROSITE" id="PS50850">
    <property type="entry name" value="MFS"/>
    <property type="match status" value="1"/>
</dbReference>
<feature type="transmembrane region" description="Helical" evidence="6">
    <location>
        <begin position="367"/>
        <end position="391"/>
    </location>
</feature>
<gene>
    <name evidence="8" type="ORF">Z520_12353</name>
</gene>
<accession>A0A0D2JNB3</accession>
<evidence type="ECO:0000313" key="8">
    <source>
        <dbReference type="EMBL" id="KIX91964.1"/>
    </source>
</evidence>
<evidence type="ECO:0000256" key="2">
    <source>
        <dbReference type="ARBA" id="ARBA00010992"/>
    </source>
</evidence>
<dbReference type="OrthoDB" id="4540492at2759"/>
<feature type="transmembrane region" description="Helical" evidence="6">
    <location>
        <begin position="146"/>
        <end position="168"/>
    </location>
</feature>
<feature type="transmembrane region" description="Helical" evidence="6">
    <location>
        <begin position="43"/>
        <end position="67"/>
    </location>
</feature>
<keyword evidence="3 6" id="KW-0812">Transmembrane</keyword>
<comment type="similarity">
    <text evidence="2">Belongs to the major facilitator superfamily. Sugar transporter (TC 2.A.1.1) family.</text>
</comment>
<feature type="domain" description="Major facilitator superfamily (MFS) profile" evidence="7">
    <location>
        <begin position="48"/>
        <end position="490"/>
    </location>
</feature>
<sequence>MAEKTFPHELTEIDHDEMVTKKESNPHETITVSDVKGKRHFSAYMVISVVIVLFGSLSYSFSAGVIGTTIGQPSFSKYMGLDNNPNASAILGATASLFYVGGVFGSIFSNVVSDRWGRKASIYTGCIMVLCSGALCAGSVNIAMFIVFRFVAGFGGFMLSMVVPVWILEVAPAEVRGAFAQGHAGVLSLGYLLANYVGVGFYLNLPLTTVNAWRGPQAISCLPPILCLAGLWYIPESPRYLFMKERDSEARGILFKIHKSPGDDFIYSEIEEFQIRKQIELDRMLPSSWLYMIKKPSNRKRMWMTIFIGFGILSNGNIVLSTYCTIIMKSLGFDATKQLLIQAGIFAATISGPFIAILYVEKFRRPTLVATGLTLDLIFLLIFVALFASFVNGTNRAAQITCVALVYMFEVTFNLFIEGPLAYWATEFYPTNLRAKGATIQTVTFACTATLWGQSAPSGITNIGWKFFLCFIAISVVVIIALYFYFPDTQGKTLEEVALLFGDDDLVVVRQSDIQLDSHHRIIAKQQNGEEIVEDVVIKKDA</sequence>
<keyword evidence="5 6" id="KW-0472">Membrane</keyword>
<evidence type="ECO:0000256" key="3">
    <source>
        <dbReference type="ARBA" id="ARBA00022692"/>
    </source>
</evidence>
<organism evidence="8 9">
    <name type="scientific">Fonsecaea multimorphosa CBS 102226</name>
    <dbReference type="NCBI Taxonomy" id="1442371"/>
    <lineage>
        <taxon>Eukaryota</taxon>
        <taxon>Fungi</taxon>
        <taxon>Dikarya</taxon>
        <taxon>Ascomycota</taxon>
        <taxon>Pezizomycotina</taxon>
        <taxon>Eurotiomycetes</taxon>
        <taxon>Chaetothyriomycetidae</taxon>
        <taxon>Chaetothyriales</taxon>
        <taxon>Herpotrichiellaceae</taxon>
        <taxon>Fonsecaea</taxon>
    </lineage>
</organism>
<dbReference type="GO" id="GO:0016020">
    <property type="term" value="C:membrane"/>
    <property type="evidence" value="ECO:0007669"/>
    <property type="project" value="UniProtKB-SubCell"/>
</dbReference>
<dbReference type="AlphaFoldDB" id="A0A0D2JNB3"/>
<evidence type="ECO:0000256" key="4">
    <source>
        <dbReference type="ARBA" id="ARBA00022989"/>
    </source>
</evidence>